<dbReference type="PANTHER" id="PTHR31644:SF2">
    <property type="entry name" value="TRANSCRIPTIONAL ACTIVATOR ARO80-RELATED"/>
    <property type="match status" value="1"/>
</dbReference>
<comment type="caution">
    <text evidence="4">The sequence shown here is derived from an EMBL/GenBank/DDBJ whole genome shotgun (WGS) entry which is preliminary data.</text>
</comment>
<dbReference type="Proteomes" id="UP000774617">
    <property type="component" value="Unassembled WGS sequence"/>
</dbReference>
<dbReference type="InterPro" id="IPR036864">
    <property type="entry name" value="Zn2-C6_fun-type_DNA-bd_sf"/>
</dbReference>
<dbReference type="SUPFAM" id="SSF57701">
    <property type="entry name" value="Zn2/Cys6 DNA-binding domain"/>
    <property type="match status" value="1"/>
</dbReference>
<sequence length="742" mass="82218">MATDSSTPPAAAKQSAPAQRSSTRPRRNYQACLACKEQKIRCQLGSPDDPQPPCARCRRSRLECVFGPTRGAVRGTRRRRAKDHEADSAPGLRADAVPGAVPSAGGRSNNAPMVADAASSTGAPPHVDPGSRPAPAHFGQEPSSAMFTLLDASAIEHDLRSWDLSDWIYFQLCRDGWISPIEAEFLLQCYFRWMQPLFPIVDERYQNLSHRKSLITHDHVLCLAILTVASRYVWFEGTSASSRAHEIHTLLFKQAQQGFHNSLWGVEHDAAQESRVLSTVESIVLFVEWRPRPMDVMPNQGMNATAMDVPGVGRGESQNCVIDEETQKAYLFARRMNATSWRLLGHAIHLLDEIGLVEGLSKPKESRQHDAANLRRRARIRDLLVPLVWEVSFRLGRESLLKLPKSAGAEEYSGENVFSPLLSSRAELYRLCRLIENTLYSSASATKDIIASDRHPEMVSSLAEIMHDWRNKFQRQPGPLALRKSIEIQYHSVWTYLHAISFQAIVERLRHSSGNEAAIRHFERSYQPLGLSIAEVLRSERSRRDIQSTDEIAKASIRALELTLELEHEGYLRFIPSSTMIHISTSATLLLKGLRAVTDRSTSDLLSRLSRAMQTAAVDDAHAMAHFSSGLSSIVKKFLAGTPNVYRNGRQYANTPQDTATVNQPAAINLPPMGAENAGVANGAVSEQASFAGSGGVFDPIFPDDIAEDWANWLSVGLDDIDSRLGLNLYSSCGVYGEILRP</sequence>
<evidence type="ECO:0000259" key="3">
    <source>
        <dbReference type="PROSITE" id="PS50048"/>
    </source>
</evidence>
<dbReference type="InterPro" id="IPR001138">
    <property type="entry name" value="Zn2Cys6_DnaBD"/>
</dbReference>
<name>A0ABQ8FRZ5_9PEZI</name>
<keyword evidence="1" id="KW-0539">Nucleus</keyword>
<dbReference type="SMART" id="SM00066">
    <property type="entry name" value="GAL4"/>
    <property type="match status" value="1"/>
</dbReference>
<feature type="region of interest" description="Disordered" evidence="2">
    <location>
        <begin position="74"/>
        <end position="138"/>
    </location>
</feature>
<gene>
    <name evidence="4" type="ORF">B0J12DRAFT_395867</name>
</gene>
<dbReference type="CDD" id="cd00067">
    <property type="entry name" value="GAL4"/>
    <property type="match status" value="1"/>
</dbReference>
<proteinExistence type="predicted"/>
<feature type="compositionally biased region" description="Low complexity" evidence="2">
    <location>
        <begin position="1"/>
        <end position="22"/>
    </location>
</feature>
<feature type="region of interest" description="Disordered" evidence="2">
    <location>
        <begin position="1"/>
        <end position="28"/>
    </location>
</feature>
<dbReference type="PANTHER" id="PTHR31644">
    <property type="entry name" value="TRANSCRIPTIONAL ACTIVATOR ARO80-RELATED"/>
    <property type="match status" value="1"/>
</dbReference>
<organism evidence="4 5">
    <name type="scientific">Macrophomina phaseolina</name>
    <dbReference type="NCBI Taxonomy" id="35725"/>
    <lineage>
        <taxon>Eukaryota</taxon>
        <taxon>Fungi</taxon>
        <taxon>Dikarya</taxon>
        <taxon>Ascomycota</taxon>
        <taxon>Pezizomycotina</taxon>
        <taxon>Dothideomycetes</taxon>
        <taxon>Dothideomycetes incertae sedis</taxon>
        <taxon>Botryosphaeriales</taxon>
        <taxon>Botryosphaeriaceae</taxon>
        <taxon>Macrophomina</taxon>
    </lineage>
</organism>
<keyword evidence="5" id="KW-1185">Reference proteome</keyword>
<dbReference type="EMBL" id="JAGTJR010000068">
    <property type="protein sequence ID" value="KAH7018745.1"/>
    <property type="molecule type" value="Genomic_DNA"/>
</dbReference>
<dbReference type="InterPro" id="IPR052780">
    <property type="entry name" value="AAA_Catabolism_Regulators"/>
</dbReference>
<evidence type="ECO:0000256" key="2">
    <source>
        <dbReference type="SAM" id="MobiDB-lite"/>
    </source>
</evidence>
<evidence type="ECO:0000313" key="5">
    <source>
        <dbReference type="Proteomes" id="UP000774617"/>
    </source>
</evidence>
<evidence type="ECO:0000256" key="1">
    <source>
        <dbReference type="ARBA" id="ARBA00023242"/>
    </source>
</evidence>
<dbReference type="Pfam" id="PF00172">
    <property type="entry name" value="Zn_clus"/>
    <property type="match status" value="1"/>
</dbReference>
<dbReference type="PROSITE" id="PS50048">
    <property type="entry name" value="ZN2_CY6_FUNGAL_2"/>
    <property type="match status" value="1"/>
</dbReference>
<dbReference type="CDD" id="cd12148">
    <property type="entry name" value="fungal_TF_MHR"/>
    <property type="match status" value="1"/>
</dbReference>
<accession>A0ABQ8FRZ5</accession>
<reference evidence="4 5" key="1">
    <citation type="journal article" date="2021" name="Nat. Commun.">
        <title>Genetic determinants of endophytism in the Arabidopsis root mycobiome.</title>
        <authorList>
            <person name="Mesny F."/>
            <person name="Miyauchi S."/>
            <person name="Thiergart T."/>
            <person name="Pickel B."/>
            <person name="Atanasova L."/>
            <person name="Karlsson M."/>
            <person name="Huettel B."/>
            <person name="Barry K.W."/>
            <person name="Haridas S."/>
            <person name="Chen C."/>
            <person name="Bauer D."/>
            <person name="Andreopoulos W."/>
            <person name="Pangilinan J."/>
            <person name="LaButti K."/>
            <person name="Riley R."/>
            <person name="Lipzen A."/>
            <person name="Clum A."/>
            <person name="Drula E."/>
            <person name="Henrissat B."/>
            <person name="Kohler A."/>
            <person name="Grigoriev I.V."/>
            <person name="Martin F.M."/>
            <person name="Hacquard S."/>
        </authorList>
    </citation>
    <scope>NUCLEOTIDE SEQUENCE [LARGE SCALE GENOMIC DNA]</scope>
    <source>
        <strain evidence="4 5">MPI-SDFR-AT-0080</strain>
    </source>
</reference>
<dbReference type="Gene3D" id="4.10.240.10">
    <property type="entry name" value="Zn(2)-C6 fungal-type DNA-binding domain"/>
    <property type="match status" value="1"/>
</dbReference>
<evidence type="ECO:0000313" key="4">
    <source>
        <dbReference type="EMBL" id="KAH7018745.1"/>
    </source>
</evidence>
<feature type="domain" description="Zn(2)-C6 fungal-type" evidence="3">
    <location>
        <begin position="31"/>
        <end position="66"/>
    </location>
</feature>
<protein>
    <recommendedName>
        <fullName evidence="3">Zn(2)-C6 fungal-type domain-containing protein</fullName>
    </recommendedName>
</protein>
<dbReference type="PROSITE" id="PS00463">
    <property type="entry name" value="ZN2_CY6_FUNGAL_1"/>
    <property type="match status" value="1"/>
</dbReference>